<evidence type="ECO:0000259" key="13">
    <source>
        <dbReference type="Pfam" id="PF07715"/>
    </source>
</evidence>
<keyword evidence="9 10" id="KW-0998">Cell outer membrane</keyword>
<dbReference type="AlphaFoldDB" id="A0A653YT72"/>
<dbReference type="GO" id="GO:0009279">
    <property type="term" value="C:cell outer membrane"/>
    <property type="evidence" value="ECO:0007669"/>
    <property type="project" value="UniProtKB-SubCell"/>
</dbReference>
<reference evidence="14 15" key="1">
    <citation type="submission" date="2019-10" db="EMBL/GenBank/DDBJ databases">
        <authorList>
            <person name="Karimi E."/>
        </authorList>
    </citation>
    <scope>NUCLEOTIDE SEQUENCE [LARGE SCALE GENOMIC DNA]</scope>
    <source>
        <strain evidence="14">Sphingobacterium sp. 8BC</strain>
    </source>
</reference>
<feature type="domain" description="TonB-dependent receptor-like beta-barrel" evidence="12">
    <location>
        <begin position="518"/>
        <end position="1116"/>
    </location>
</feature>
<keyword evidence="7 10" id="KW-0472">Membrane</keyword>
<feature type="domain" description="TonB-dependent receptor plug" evidence="13">
    <location>
        <begin position="200"/>
        <end position="304"/>
    </location>
</feature>
<dbReference type="NCBIfam" id="TIGR04057">
    <property type="entry name" value="SusC_RagA_signa"/>
    <property type="match status" value="1"/>
</dbReference>
<evidence type="ECO:0000256" key="8">
    <source>
        <dbReference type="ARBA" id="ARBA00023170"/>
    </source>
</evidence>
<dbReference type="InterPro" id="IPR039426">
    <property type="entry name" value="TonB-dep_rcpt-like"/>
</dbReference>
<dbReference type="Gene3D" id="2.60.40.1120">
    <property type="entry name" value="Carboxypeptidase-like, regulatory domain"/>
    <property type="match status" value="1"/>
</dbReference>
<evidence type="ECO:0000256" key="3">
    <source>
        <dbReference type="ARBA" id="ARBA00022452"/>
    </source>
</evidence>
<dbReference type="Pfam" id="PF00593">
    <property type="entry name" value="TonB_dep_Rec_b-barrel"/>
    <property type="match status" value="1"/>
</dbReference>
<gene>
    <name evidence="14" type="ORF">SPHINGO8BC_110287</name>
</gene>
<evidence type="ECO:0000256" key="4">
    <source>
        <dbReference type="ARBA" id="ARBA00022692"/>
    </source>
</evidence>
<dbReference type="SUPFAM" id="SSF49464">
    <property type="entry name" value="Carboxypeptidase regulatory domain-like"/>
    <property type="match status" value="1"/>
</dbReference>
<keyword evidence="8" id="KW-0675">Receptor</keyword>
<dbReference type="RefSeq" id="WP_115047397.1">
    <property type="nucleotide sequence ID" value="NZ_CP068086.1"/>
</dbReference>
<dbReference type="InterPro" id="IPR008969">
    <property type="entry name" value="CarboxyPept-like_regulatory"/>
</dbReference>
<evidence type="ECO:0000256" key="7">
    <source>
        <dbReference type="ARBA" id="ARBA00023136"/>
    </source>
</evidence>
<dbReference type="InterPro" id="IPR012910">
    <property type="entry name" value="Plug_dom"/>
</dbReference>
<dbReference type="Gene3D" id="2.170.130.10">
    <property type="entry name" value="TonB-dependent receptor, plug domain"/>
    <property type="match status" value="1"/>
</dbReference>
<dbReference type="GO" id="GO:0015344">
    <property type="term" value="F:siderophore uptake transmembrane transporter activity"/>
    <property type="evidence" value="ECO:0007669"/>
    <property type="project" value="TreeGrafter"/>
</dbReference>
<comment type="similarity">
    <text evidence="10 11">Belongs to the TonB-dependent receptor family.</text>
</comment>
<evidence type="ECO:0000256" key="11">
    <source>
        <dbReference type="RuleBase" id="RU003357"/>
    </source>
</evidence>
<evidence type="ECO:0000313" key="14">
    <source>
        <dbReference type="EMBL" id="VXC45823.1"/>
    </source>
</evidence>
<dbReference type="EMBL" id="CABWMV010000003">
    <property type="protein sequence ID" value="VXC45823.1"/>
    <property type="molecule type" value="Genomic_DNA"/>
</dbReference>
<evidence type="ECO:0000256" key="10">
    <source>
        <dbReference type="PROSITE-ProRule" id="PRU01360"/>
    </source>
</evidence>
<dbReference type="InterPro" id="IPR036942">
    <property type="entry name" value="Beta-barrel_TonB_sf"/>
</dbReference>
<dbReference type="Pfam" id="PF13715">
    <property type="entry name" value="CarbopepD_reg_2"/>
    <property type="match status" value="1"/>
</dbReference>
<accession>A0A653YT72</accession>
<keyword evidence="3 10" id="KW-1134">Transmembrane beta strand</keyword>
<evidence type="ECO:0000256" key="1">
    <source>
        <dbReference type="ARBA" id="ARBA00004571"/>
    </source>
</evidence>
<evidence type="ECO:0000259" key="12">
    <source>
        <dbReference type="Pfam" id="PF00593"/>
    </source>
</evidence>
<dbReference type="PANTHER" id="PTHR30069:SF29">
    <property type="entry name" value="HEMOGLOBIN AND HEMOGLOBIN-HAPTOGLOBIN-BINDING PROTEIN 1-RELATED"/>
    <property type="match status" value="1"/>
</dbReference>
<keyword evidence="5" id="KW-0732">Signal</keyword>
<dbReference type="Proteomes" id="UP000432350">
    <property type="component" value="Unassembled WGS sequence"/>
</dbReference>
<evidence type="ECO:0000256" key="2">
    <source>
        <dbReference type="ARBA" id="ARBA00022448"/>
    </source>
</evidence>
<dbReference type="InterPro" id="IPR000531">
    <property type="entry name" value="Beta-barrel_TonB"/>
</dbReference>
<dbReference type="PROSITE" id="PS52016">
    <property type="entry name" value="TONB_DEPENDENT_REC_3"/>
    <property type="match status" value="1"/>
</dbReference>
<proteinExistence type="inferred from homology"/>
<dbReference type="PANTHER" id="PTHR30069">
    <property type="entry name" value="TONB-DEPENDENT OUTER MEMBRANE RECEPTOR"/>
    <property type="match status" value="1"/>
</dbReference>
<dbReference type="InterPro" id="IPR023997">
    <property type="entry name" value="TonB-dep_OMP_SusC/RagA_CS"/>
</dbReference>
<name>A0A653YT72_SPHMU</name>
<organism evidence="14 15">
    <name type="scientific">Sphingobacterium multivorum</name>
    <dbReference type="NCBI Taxonomy" id="28454"/>
    <lineage>
        <taxon>Bacteria</taxon>
        <taxon>Pseudomonadati</taxon>
        <taxon>Bacteroidota</taxon>
        <taxon>Sphingobacteriia</taxon>
        <taxon>Sphingobacteriales</taxon>
        <taxon>Sphingobacteriaceae</taxon>
        <taxon>Sphingobacterium</taxon>
    </lineage>
</organism>
<dbReference type="Pfam" id="PF07715">
    <property type="entry name" value="Plug"/>
    <property type="match status" value="1"/>
</dbReference>
<comment type="subcellular location">
    <subcellularLocation>
        <location evidence="1 10">Cell outer membrane</location>
        <topology evidence="1 10">Multi-pass membrane protein</topology>
    </subcellularLocation>
</comment>
<keyword evidence="4 10" id="KW-0812">Transmembrane</keyword>
<dbReference type="GO" id="GO:0044718">
    <property type="term" value="P:siderophore transmembrane transport"/>
    <property type="evidence" value="ECO:0007669"/>
    <property type="project" value="TreeGrafter"/>
</dbReference>
<dbReference type="NCBIfam" id="TIGR04056">
    <property type="entry name" value="OMP_RagA_SusC"/>
    <property type="match status" value="1"/>
</dbReference>
<keyword evidence="6 11" id="KW-0798">TonB box</keyword>
<dbReference type="InterPro" id="IPR023996">
    <property type="entry name" value="TonB-dep_OMP_SusC/RagA"/>
</dbReference>
<keyword evidence="2 10" id="KW-0813">Transport</keyword>
<evidence type="ECO:0000256" key="9">
    <source>
        <dbReference type="ARBA" id="ARBA00023237"/>
    </source>
</evidence>
<dbReference type="SUPFAM" id="SSF56935">
    <property type="entry name" value="Porins"/>
    <property type="match status" value="1"/>
</dbReference>
<evidence type="ECO:0000256" key="6">
    <source>
        <dbReference type="ARBA" id="ARBA00023077"/>
    </source>
</evidence>
<dbReference type="InterPro" id="IPR037066">
    <property type="entry name" value="Plug_dom_sf"/>
</dbReference>
<evidence type="ECO:0000313" key="15">
    <source>
        <dbReference type="Proteomes" id="UP000432350"/>
    </source>
</evidence>
<evidence type="ECO:0000256" key="5">
    <source>
        <dbReference type="ARBA" id="ARBA00022729"/>
    </source>
</evidence>
<sequence length="1162" mass="131211">MNIKSFLSTCCLLLGVAAVNGQQITYKAQNVALDRVLLEIEKQSNCFFLYQQKDVQNKSLKVINWEKVSLRHALDSIAYTQNMQYSIEGKTIVFSIDTKKKKNDFNGLKVEGLIVDHKQEPLIGATIRVKNKEDITVADEYGRFEFLSLHQNDILIISSTGYEEKEVNIGSNNRLRVVLNQKITALEQVIVQVGYGQQKAKNLTGAVSVVQAKDIENRIVSGTAQALQGMDPALNITFGTGAMDGGYGINVRGTPSINGGTPLVLADGIEVSLSQINPNDIESVSILKDASSAAIYGAKASSGVILITTKQGRDRGGNGVITYSGRKGFLQNTTSTDFINTGYDHVSIVNKFYNIYQGTDMAIYTEDEMKMLEERKNDKVENPDRPWTYVRDDGKYAYYGNTDWYNHFYRKTRPMQEHNLTANGGNEKIKYHVSGRLWSQDGIFNIYEDRFQSYSMFSKLDAQIKPWLKYTGTLNFTSSNYKYAGYYDEQFTIRALQSNILSSFVPLNPDGSIMQYPNQLNANSPIGAGHGGFLTANKARNSRGNTYTVLSNRLDAEITKGLVLTAHHAYGNRKRLYKYRNLPFDYSREEGVLLNFTSGTISNYYQENHYQVQDHNLNVYATYDRDWGAKHHLTAMSGIQYENYRETNLSARKNDLLSESLSSFSLATGEATVGQAIAAFRTLGIFSRANYSYAGKYLLEMTGRWDATSRFEPNQRWGFFPSVSAGWLMSDESFWQPLKQIWNSSKLRISYGSLGNQQVGNYAYIEEIKTSNSMNYTFDGTTKANYANVSDPISSSLTWETVNTSNLGADFLFLNSKLSFSGDYFIRDTKNMLAQSLTLPAVYGANTPKGNVADLRTKGWELKLSWQDQIKLDHPLRYHVTATLGDYKTTITKYNNPDKLISEYYVGRQFGEIWGYRVKGLFATDEDAAAYQARLNDKAVNNRVYTSKKENYLRAGDVEFIDLNGDGIINQGSGTVGDPGDKQIIGSTQPRYNYSLRFGADWNGFDVSIFLQGVGKRNWYPTEYAYDFWGPYSFPSLSFIHRDFMNNTWSEENPEGYFPKPRGYASYSSGALGEVNDRYLQDVGYLRLKNLTIGYTFKWKEKSSTNIRVYASGENLYYWSKLKKYSKTVDPELTVTSSTYDANSGVGYNFSKTMIFGLNIVF</sequence>
<protein>
    <submittedName>
        <fullName evidence="14">SusC/RagA family TonB-linked outer membrane protein</fullName>
    </submittedName>
</protein>
<dbReference type="Gene3D" id="2.40.170.20">
    <property type="entry name" value="TonB-dependent receptor, beta-barrel domain"/>
    <property type="match status" value="1"/>
</dbReference>